<feature type="domain" description="Gamma-butyrobetaine hydroxylase-like N-terminal" evidence="3">
    <location>
        <begin position="20"/>
        <end position="104"/>
    </location>
</feature>
<dbReference type="Gene3D" id="3.30.2020.30">
    <property type="match status" value="1"/>
</dbReference>
<evidence type="ECO:0000313" key="4">
    <source>
        <dbReference type="EMBL" id="RUQ75993.1"/>
    </source>
</evidence>
<dbReference type="InterPro" id="IPR010376">
    <property type="entry name" value="GBBH-like_N"/>
</dbReference>
<evidence type="ECO:0000313" key="5">
    <source>
        <dbReference type="Proteomes" id="UP000280346"/>
    </source>
</evidence>
<dbReference type="PANTHER" id="PTHR35303:SF5">
    <property type="entry name" value="OS02G0197800 PROTEIN"/>
    <property type="match status" value="1"/>
</dbReference>
<organism evidence="4 5">
    <name type="scientific">Azospirillum doebereinerae</name>
    <dbReference type="NCBI Taxonomy" id="92933"/>
    <lineage>
        <taxon>Bacteria</taxon>
        <taxon>Pseudomonadati</taxon>
        <taxon>Pseudomonadota</taxon>
        <taxon>Alphaproteobacteria</taxon>
        <taxon>Rhodospirillales</taxon>
        <taxon>Azospirillaceae</taxon>
        <taxon>Azospirillum</taxon>
    </lineage>
</organism>
<comment type="caution">
    <text evidence="4">The sequence shown here is derived from an EMBL/GenBank/DDBJ whole genome shotgun (WGS) entry which is preliminary data.</text>
</comment>
<dbReference type="OrthoDB" id="9794178at2"/>
<gene>
    <name evidence="4" type="ORF">EJ913_02450</name>
</gene>
<keyword evidence="2" id="KW-0408">Iron</keyword>
<sequence length="133" mass="15272">MTEERFASDPFGTVHWPLEIRLKREEKRLEVDFDDGRSFSYPAEFLRVVSPSAEVQGHNASQKQTVAGRRHVGIVGVEAVGNYAVRILFDDLHDSGIFSWKYLHEIGEGQDRLWDEYLAELAAKGLSREPKRR</sequence>
<keyword evidence="1" id="KW-0479">Metal-binding</keyword>
<dbReference type="EMBL" id="RZIJ01000001">
    <property type="protein sequence ID" value="RUQ75993.1"/>
    <property type="molecule type" value="Genomic_DNA"/>
</dbReference>
<dbReference type="InterPro" id="IPR038492">
    <property type="entry name" value="GBBH-like_N_sf"/>
</dbReference>
<evidence type="ECO:0000259" key="3">
    <source>
        <dbReference type="Pfam" id="PF06155"/>
    </source>
</evidence>
<accession>A0A3S0XRC7</accession>
<dbReference type="RefSeq" id="WP_126994421.1">
    <property type="nucleotide sequence ID" value="NZ_JBNPXW010000001.1"/>
</dbReference>
<dbReference type="GO" id="GO:0046872">
    <property type="term" value="F:metal ion binding"/>
    <property type="evidence" value="ECO:0007669"/>
    <property type="project" value="UniProtKB-KW"/>
</dbReference>
<proteinExistence type="predicted"/>
<evidence type="ECO:0000256" key="1">
    <source>
        <dbReference type="ARBA" id="ARBA00022723"/>
    </source>
</evidence>
<name>A0A3S0XRC7_9PROT</name>
<dbReference type="Pfam" id="PF06155">
    <property type="entry name" value="GBBH-like_N"/>
    <property type="match status" value="1"/>
</dbReference>
<keyword evidence="5" id="KW-1185">Reference proteome</keyword>
<protein>
    <submittedName>
        <fullName evidence="4">DUF971 domain-containing protein</fullName>
    </submittedName>
</protein>
<evidence type="ECO:0000256" key="2">
    <source>
        <dbReference type="ARBA" id="ARBA00023004"/>
    </source>
</evidence>
<dbReference type="AlphaFoldDB" id="A0A3S0XRC7"/>
<dbReference type="Proteomes" id="UP000280346">
    <property type="component" value="Unassembled WGS sequence"/>
</dbReference>
<reference evidence="4 5" key="1">
    <citation type="submission" date="2018-12" db="EMBL/GenBank/DDBJ databases">
        <authorList>
            <person name="Yang Y."/>
        </authorList>
    </citation>
    <scope>NUCLEOTIDE SEQUENCE [LARGE SCALE GENOMIC DNA]</scope>
    <source>
        <strain evidence="4 5">GSF71</strain>
    </source>
</reference>
<dbReference type="PANTHER" id="PTHR35303">
    <property type="entry name" value="OS02G0197800 PROTEIN"/>
    <property type="match status" value="1"/>
</dbReference>